<dbReference type="AlphaFoldDB" id="X0XBF6"/>
<evidence type="ECO:0000313" key="1">
    <source>
        <dbReference type="EMBL" id="GAG33968.1"/>
    </source>
</evidence>
<reference evidence="1" key="1">
    <citation type="journal article" date="2014" name="Front. Microbiol.">
        <title>High frequency of phylogenetically diverse reductive dehalogenase-homologous genes in deep subseafloor sedimentary metagenomes.</title>
        <authorList>
            <person name="Kawai M."/>
            <person name="Futagami T."/>
            <person name="Toyoda A."/>
            <person name="Takaki Y."/>
            <person name="Nishi S."/>
            <person name="Hori S."/>
            <person name="Arai W."/>
            <person name="Tsubouchi T."/>
            <person name="Morono Y."/>
            <person name="Uchiyama I."/>
            <person name="Ito T."/>
            <person name="Fujiyama A."/>
            <person name="Inagaki F."/>
            <person name="Takami H."/>
        </authorList>
    </citation>
    <scope>NUCLEOTIDE SEQUENCE</scope>
    <source>
        <strain evidence="1">Expedition CK06-06</strain>
    </source>
</reference>
<accession>X0XBF6</accession>
<dbReference type="EMBL" id="BARS01048199">
    <property type="protein sequence ID" value="GAG33968.1"/>
    <property type="molecule type" value="Genomic_DNA"/>
</dbReference>
<comment type="caution">
    <text evidence="1">The sequence shown here is derived from an EMBL/GenBank/DDBJ whole genome shotgun (WGS) entry which is preliminary data.</text>
</comment>
<sequence>GLNSPFPPFLDRKGVRGLVERIFHRLARMIGSVKAFVRHYTSGEHLKAWNLLFG</sequence>
<name>X0XBF6_9ZZZZ</name>
<feature type="non-terminal residue" evidence="1">
    <location>
        <position position="1"/>
    </location>
</feature>
<organism evidence="1">
    <name type="scientific">marine sediment metagenome</name>
    <dbReference type="NCBI Taxonomy" id="412755"/>
    <lineage>
        <taxon>unclassified sequences</taxon>
        <taxon>metagenomes</taxon>
        <taxon>ecological metagenomes</taxon>
    </lineage>
</organism>
<protein>
    <submittedName>
        <fullName evidence="1">Uncharacterized protein</fullName>
    </submittedName>
</protein>
<proteinExistence type="predicted"/>
<gene>
    <name evidence="1" type="ORF">S01H1_72289</name>
</gene>